<accession>K5ZY98</accession>
<evidence type="ECO:0000313" key="1">
    <source>
        <dbReference type="EMBL" id="EKN16265.1"/>
    </source>
</evidence>
<dbReference type="Proteomes" id="UP000001218">
    <property type="component" value="Unassembled WGS sequence"/>
</dbReference>
<reference evidence="1 2" key="1">
    <citation type="submission" date="2012-02" db="EMBL/GenBank/DDBJ databases">
        <title>The Genome Sequence of Parabacteroides johnsonii CL02T12C29.</title>
        <authorList>
            <consortium name="The Broad Institute Genome Sequencing Platform"/>
            <person name="Earl A."/>
            <person name="Ward D."/>
            <person name="Feldgarden M."/>
            <person name="Gevers D."/>
            <person name="Zitomersky N.L."/>
            <person name="Coyne M.J."/>
            <person name="Comstock L.E."/>
            <person name="Young S.K."/>
            <person name="Zeng Q."/>
            <person name="Gargeya S."/>
            <person name="Fitzgerald M."/>
            <person name="Haas B."/>
            <person name="Abouelleil A."/>
            <person name="Alvarado L."/>
            <person name="Arachchi H.M."/>
            <person name="Berlin A."/>
            <person name="Chapman S.B."/>
            <person name="Gearin G."/>
            <person name="Goldberg J."/>
            <person name="Griggs A."/>
            <person name="Gujja S."/>
            <person name="Hansen M."/>
            <person name="Heiman D."/>
            <person name="Howarth C."/>
            <person name="Larimer J."/>
            <person name="Lui A."/>
            <person name="MacDonald P.J.P."/>
            <person name="McCowen C."/>
            <person name="Montmayeur A."/>
            <person name="Murphy C."/>
            <person name="Neiman D."/>
            <person name="Pearson M."/>
            <person name="Priest M."/>
            <person name="Roberts A."/>
            <person name="Saif S."/>
            <person name="Shea T."/>
            <person name="Sisk P."/>
            <person name="Stolte C."/>
            <person name="Sykes S."/>
            <person name="Wortman J."/>
            <person name="Nusbaum C."/>
            <person name="Birren B."/>
        </authorList>
    </citation>
    <scope>NUCLEOTIDE SEQUENCE [LARGE SCALE GENOMIC DNA]</scope>
    <source>
        <strain evidence="1 2">CL02T12C29</strain>
    </source>
</reference>
<dbReference type="HOGENOM" id="CLU_3314053_0_0_10"/>
<dbReference type="EMBL" id="AGZP01000002">
    <property type="protein sequence ID" value="EKN16265.1"/>
    <property type="molecule type" value="Genomic_DNA"/>
</dbReference>
<gene>
    <name evidence="1" type="ORF">HMPREF1077_00012</name>
</gene>
<protein>
    <submittedName>
        <fullName evidence="1">Uncharacterized protein</fullName>
    </submittedName>
</protein>
<evidence type="ECO:0000313" key="2">
    <source>
        <dbReference type="Proteomes" id="UP000001218"/>
    </source>
</evidence>
<comment type="caution">
    <text evidence="1">The sequence shown here is derived from an EMBL/GenBank/DDBJ whole genome shotgun (WGS) entry which is preliminary data.</text>
</comment>
<proteinExistence type="predicted"/>
<dbReference type="AlphaFoldDB" id="K5ZY98"/>
<name>K5ZY98_9BACT</name>
<sequence length="39" mass="4851">MEYLKKNREIIRETKAFSDFLYKKDKQVIIFPELLAQRF</sequence>
<organism evidence="1 2">
    <name type="scientific">Parabacteroides johnsonii CL02T12C29</name>
    <dbReference type="NCBI Taxonomy" id="999419"/>
    <lineage>
        <taxon>Bacteria</taxon>
        <taxon>Pseudomonadati</taxon>
        <taxon>Bacteroidota</taxon>
        <taxon>Bacteroidia</taxon>
        <taxon>Bacteroidales</taxon>
        <taxon>Tannerellaceae</taxon>
        <taxon>Parabacteroides</taxon>
    </lineage>
</organism>